<dbReference type="GO" id="GO:0046685">
    <property type="term" value="P:response to arsenic-containing substance"/>
    <property type="evidence" value="ECO:0007669"/>
    <property type="project" value="UniProtKB-KW"/>
</dbReference>
<feature type="transmembrane region" description="Helical" evidence="10">
    <location>
        <begin position="167"/>
        <end position="187"/>
    </location>
</feature>
<name>A0A1J4P3W9_9ACTN</name>
<dbReference type="GO" id="GO:0015105">
    <property type="term" value="F:arsenite transmembrane transporter activity"/>
    <property type="evidence" value="ECO:0007669"/>
    <property type="project" value="InterPro"/>
</dbReference>
<proteinExistence type="inferred from homology"/>
<accession>A0A1J4P3W9</accession>
<evidence type="ECO:0000256" key="6">
    <source>
        <dbReference type="ARBA" id="ARBA00022692"/>
    </source>
</evidence>
<comment type="similarity">
    <text evidence="3">Belongs to the CitM (TC 2.A.11) transporter family.</text>
</comment>
<keyword evidence="6 10" id="KW-0812">Transmembrane</keyword>
<evidence type="ECO:0000313" key="12">
    <source>
        <dbReference type="EMBL" id="OIJ68914.1"/>
    </source>
</evidence>
<feature type="transmembrane region" description="Helical" evidence="10">
    <location>
        <begin position="46"/>
        <end position="64"/>
    </location>
</feature>
<keyword evidence="5" id="KW-1003">Cell membrane</keyword>
<evidence type="ECO:0000256" key="1">
    <source>
        <dbReference type="ARBA" id="ARBA00004651"/>
    </source>
</evidence>
<dbReference type="STRING" id="1428628.WN71_005495"/>
<feature type="transmembrane region" description="Helical" evidence="10">
    <location>
        <begin position="236"/>
        <end position="254"/>
    </location>
</feature>
<feature type="transmembrane region" description="Helical" evidence="10">
    <location>
        <begin position="326"/>
        <end position="343"/>
    </location>
</feature>
<feature type="transmembrane region" description="Helical" evidence="10">
    <location>
        <begin position="118"/>
        <end position="146"/>
    </location>
</feature>
<protein>
    <submittedName>
        <fullName evidence="12">Arsenic transporter</fullName>
    </submittedName>
</protein>
<reference evidence="12" key="1">
    <citation type="submission" date="2016-10" db="EMBL/GenBank/DDBJ databases">
        <title>Genome sequence of Streptomyces mangrovisoli MUSC 149.</title>
        <authorList>
            <person name="Lee L.-H."/>
            <person name="Ser H.-L."/>
        </authorList>
    </citation>
    <scope>NUCLEOTIDE SEQUENCE [LARGE SCALE GENOMIC DNA]</scope>
    <source>
        <strain evidence="12">MUSC 149</strain>
    </source>
</reference>
<dbReference type="EMBL" id="LAVA02000011">
    <property type="protein sequence ID" value="OIJ68914.1"/>
    <property type="molecule type" value="Genomic_DNA"/>
</dbReference>
<feature type="transmembrane region" description="Helical" evidence="10">
    <location>
        <begin position="288"/>
        <end position="306"/>
    </location>
</feature>
<evidence type="ECO:0000256" key="4">
    <source>
        <dbReference type="ARBA" id="ARBA00022448"/>
    </source>
</evidence>
<organism evidence="12 13">
    <name type="scientific">Streptomyces mangrovisoli</name>
    <dbReference type="NCBI Taxonomy" id="1428628"/>
    <lineage>
        <taxon>Bacteria</taxon>
        <taxon>Bacillati</taxon>
        <taxon>Actinomycetota</taxon>
        <taxon>Actinomycetes</taxon>
        <taxon>Kitasatosporales</taxon>
        <taxon>Streptomycetaceae</taxon>
        <taxon>Streptomyces</taxon>
    </lineage>
</organism>
<dbReference type="PANTHER" id="PTHR43302:SF5">
    <property type="entry name" value="TRANSPORTER ARSB-RELATED"/>
    <property type="match status" value="1"/>
</dbReference>
<evidence type="ECO:0000256" key="10">
    <source>
        <dbReference type="SAM" id="Phobius"/>
    </source>
</evidence>
<feature type="transmembrane region" description="Helical" evidence="10">
    <location>
        <begin position="350"/>
        <end position="371"/>
    </location>
</feature>
<evidence type="ECO:0000256" key="9">
    <source>
        <dbReference type="ARBA" id="ARBA00023136"/>
    </source>
</evidence>
<sequence>MGGHRLITARRTDSLNTPLAETLSVLLLVAVLAWAVVRPFGWPEAVLAVPAAGVAVVTGAISLDHARAETAQLGPVVWFLAAVLVLAHFCDVEGLFQACGAWMARWSAGRPVRLLTAVFALASVITAVLSLDATIVLLTPVVFATAGRSGVRAKPHVYACTHLSNTASLLLPVSNLTNLLAFAASGLTFTKFAGLMVLPWLAAIGVEYVVFRRFFARDLAAAAPAPDTAQAPELPLFALVTVGCTLAGFVLASAVGLDPAWAATAGALVLAGRSLLRGRAGPLDVVKAAAPAFLAFVLALGIVVRAVVDNGLADALGDVLPGGEGLAALLGIAAIAAVLANLINNLPAVLVLLPLAAPAGAGAVLAVLLGVNIGPNLTYAGSLATLLWRRILHQHEHGVDLKEFTLLGLLAVPSALAVAVVALWGSLQVMGG</sequence>
<dbReference type="OrthoDB" id="3284414at2"/>
<dbReference type="InterPro" id="IPR004680">
    <property type="entry name" value="Cit_transptr-like_dom"/>
</dbReference>
<gene>
    <name evidence="12" type="ORF">WN71_005495</name>
</gene>
<evidence type="ECO:0000256" key="3">
    <source>
        <dbReference type="ARBA" id="ARBA00009843"/>
    </source>
</evidence>
<comment type="similarity">
    <text evidence="2">Belongs to the ArsB family.</text>
</comment>
<evidence type="ECO:0000259" key="11">
    <source>
        <dbReference type="Pfam" id="PF03600"/>
    </source>
</evidence>
<feature type="transmembrane region" description="Helical" evidence="10">
    <location>
        <begin position="76"/>
        <end position="98"/>
    </location>
</feature>
<dbReference type="PRINTS" id="PR00758">
    <property type="entry name" value="ARSENICPUMP"/>
</dbReference>
<keyword evidence="9 10" id="KW-0472">Membrane</keyword>
<comment type="caution">
    <text evidence="12">The sequence shown here is derived from an EMBL/GenBank/DDBJ whole genome shotgun (WGS) entry which is preliminary data.</text>
</comment>
<keyword evidence="4" id="KW-0813">Transport</keyword>
<dbReference type="GO" id="GO:0005886">
    <property type="term" value="C:plasma membrane"/>
    <property type="evidence" value="ECO:0007669"/>
    <property type="project" value="UniProtKB-SubCell"/>
</dbReference>
<evidence type="ECO:0000256" key="7">
    <source>
        <dbReference type="ARBA" id="ARBA00022849"/>
    </source>
</evidence>
<dbReference type="AlphaFoldDB" id="A0A1J4P3W9"/>
<feature type="transmembrane region" description="Helical" evidence="10">
    <location>
        <begin position="404"/>
        <end position="427"/>
    </location>
</feature>
<evidence type="ECO:0000313" key="13">
    <source>
        <dbReference type="Proteomes" id="UP000034196"/>
    </source>
</evidence>
<keyword evidence="7" id="KW-0059">Arsenical resistance</keyword>
<evidence type="ECO:0000256" key="8">
    <source>
        <dbReference type="ARBA" id="ARBA00022989"/>
    </source>
</evidence>
<comment type="subcellular location">
    <subcellularLocation>
        <location evidence="1">Cell membrane</location>
        <topology evidence="1">Multi-pass membrane protein</topology>
    </subcellularLocation>
</comment>
<keyword evidence="13" id="KW-1185">Reference proteome</keyword>
<feature type="transmembrane region" description="Helical" evidence="10">
    <location>
        <begin position="260"/>
        <end position="276"/>
    </location>
</feature>
<keyword evidence="8 10" id="KW-1133">Transmembrane helix</keyword>
<dbReference type="RefSeq" id="WP_046590457.1">
    <property type="nucleotide sequence ID" value="NZ_LAVA02000011.1"/>
</dbReference>
<dbReference type="PANTHER" id="PTHR43302">
    <property type="entry name" value="TRANSPORTER ARSB-RELATED"/>
    <property type="match status" value="1"/>
</dbReference>
<dbReference type="InterPro" id="IPR000802">
    <property type="entry name" value="Arsenical_pump_ArsB"/>
</dbReference>
<evidence type="ECO:0000256" key="5">
    <source>
        <dbReference type="ARBA" id="ARBA00022475"/>
    </source>
</evidence>
<feature type="transmembrane region" description="Helical" evidence="10">
    <location>
        <begin position="20"/>
        <end position="40"/>
    </location>
</feature>
<dbReference type="Proteomes" id="UP000034196">
    <property type="component" value="Unassembled WGS sequence"/>
</dbReference>
<feature type="transmembrane region" description="Helical" evidence="10">
    <location>
        <begin position="193"/>
        <end position="215"/>
    </location>
</feature>
<feature type="domain" description="Citrate transporter-like" evidence="11">
    <location>
        <begin position="42"/>
        <end position="362"/>
    </location>
</feature>
<dbReference type="Pfam" id="PF03600">
    <property type="entry name" value="CitMHS"/>
    <property type="match status" value="1"/>
</dbReference>
<evidence type="ECO:0000256" key="2">
    <source>
        <dbReference type="ARBA" id="ARBA00006433"/>
    </source>
</evidence>